<evidence type="ECO:0000313" key="2">
    <source>
        <dbReference type="Proteomes" id="UP000887013"/>
    </source>
</evidence>
<dbReference type="EMBL" id="BMAW01054716">
    <property type="protein sequence ID" value="GFS97624.1"/>
    <property type="molecule type" value="Genomic_DNA"/>
</dbReference>
<proteinExistence type="predicted"/>
<comment type="caution">
    <text evidence="1">The sequence shown here is derived from an EMBL/GenBank/DDBJ whole genome shotgun (WGS) entry which is preliminary data.</text>
</comment>
<evidence type="ECO:0000313" key="1">
    <source>
        <dbReference type="EMBL" id="GFS97624.1"/>
    </source>
</evidence>
<reference evidence="1" key="1">
    <citation type="submission" date="2020-08" db="EMBL/GenBank/DDBJ databases">
        <title>Multicomponent nature underlies the extraordinary mechanical properties of spider dragline silk.</title>
        <authorList>
            <person name="Kono N."/>
            <person name="Nakamura H."/>
            <person name="Mori M."/>
            <person name="Yoshida Y."/>
            <person name="Ohtoshi R."/>
            <person name="Malay A.D."/>
            <person name="Moran D.A.P."/>
            <person name="Tomita M."/>
            <person name="Numata K."/>
            <person name="Arakawa K."/>
        </authorList>
    </citation>
    <scope>NUCLEOTIDE SEQUENCE</scope>
</reference>
<organism evidence="1 2">
    <name type="scientific">Nephila pilipes</name>
    <name type="common">Giant wood spider</name>
    <name type="synonym">Nephila maculata</name>
    <dbReference type="NCBI Taxonomy" id="299642"/>
    <lineage>
        <taxon>Eukaryota</taxon>
        <taxon>Metazoa</taxon>
        <taxon>Ecdysozoa</taxon>
        <taxon>Arthropoda</taxon>
        <taxon>Chelicerata</taxon>
        <taxon>Arachnida</taxon>
        <taxon>Araneae</taxon>
        <taxon>Araneomorphae</taxon>
        <taxon>Entelegynae</taxon>
        <taxon>Araneoidea</taxon>
        <taxon>Nephilidae</taxon>
        <taxon>Nephila</taxon>
    </lineage>
</organism>
<name>A0A8X6N727_NEPPI</name>
<gene>
    <name evidence="1" type="ORF">NPIL_546131</name>
</gene>
<dbReference type="OrthoDB" id="10519346at2759"/>
<accession>A0A8X6N727</accession>
<dbReference type="Proteomes" id="UP000887013">
    <property type="component" value="Unassembled WGS sequence"/>
</dbReference>
<sequence length="80" mass="9011">MYCSPPPRVFTPHKDVEGRVTLNVSLPKEYCECYHSRLFSLKLIGDLRSDPSIPLYSVVTKRGAPANLSAWFGDTLSLRI</sequence>
<keyword evidence="2" id="KW-1185">Reference proteome</keyword>
<dbReference type="AlphaFoldDB" id="A0A8X6N727"/>
<protein>
    <submittedName>
        <fullName evidence="1">Uncharacterized protein</fullName>
    </submittedName>
</protein>